<protein>
    <submittedName>
        <fullName evidence="1">Uncharacterized protein</fullName>
    </submittedName>
</protein>
<dbReference type="AlphaFoldDB" id="A0A830GFL5"/>
<evidence type="ECO:0000313" key="2">
    <source>
        <dbReference type="Proteomes" id="UP000608850"/>
    </source>
</evidence>
<accession>A0A830GFL5</accession>
<gene>
    <name evidence="1" type="ORF">GCM10009021_31920</name>
</gene>
<evidence type="ECO:0000313" key="1">
    <source>
        <dbReference type="EMBL" id="GGN27009.1"/>
    </source>
</evidence>
<proteinExistence type="predicted"/>
<keyword evidence="2" id="KW-1185">Reference proteome</keyword>
<dbReference type="EMBL" id="BMOQ01000015">
    <property type="protein sequence ID" value="GGN27009.1"/>
    <property type="molecule type" value="Genomic_DNA"/>
</dbReference>
<organism evidence="1 2">
    <name type="scientific">Halarchaeum nitratireducens</name>
    <dbReference type="NCBI Taxonomy" id="489913"/>
    <lineage>
        <taxon>Archaea</taxon>
        <taxon>Methanobacteriati</taxon>
        <taxon>Methanobacteriota</taxon>
        <taxon>Stenosarchaea group</taxon>
        <taxon>Halobacteria</taxon>
        <taxon>Halobacteriales</taxon>
        <taxon>Halobacteriaceae</taxon>
    </lineage>
</organism>
<comment type="caution">
    <text evidence="1">The sequence shown here is derived from an EMBL/GenBank/DDBJ whole genome shotgun (WGS) entry which is preliminary data.</text>
</comment>
<name>A0A830GFL5_9EURY</name>
<sequence length="99" mass="10978">MVDMPTENWGAVGRDLLRDELARQRCALEDAFGGAESALDTTRSTESLDADDVRALRRSLNRARYAVEEHAARVTPGVEPYGEPVPDLPYGVYRTIAEQ</sequence>
<reference evidence="1 2" key="1">
    <citation type="journal article" date="2019" name="Int. J. Syst. Evol. Microbiol.">
        <title>The Global Catalogue of Microorganisms (GCM) 10K type strain sequencing project: providing services to taxonomists for standard genome sequencing and annotation.</title>
        <authorList>
            <consortium name="The Broad Institute Genomics Platform"/>
            <consortium name="The Broad Institute Genome Sequencing Center for Infectious Disease"/>
            <person name="Wu L."/>
            <person name="Ma J."/>
        </authorList>
    </citation>
    <scope>NUCLEOTIDE SEQUENCE [LARGE SCALE GENOMIC DNA]</scope>
    <source>
        <strain evidence="1 2">JCM 16331</strain>
    </source>
</reference>
<dbReference type="Proteomes" id="UP000608850">
    <property type="component" value="Unassembled WGS sequence"/>
</dbReference>